<dbReference type="PANTHER" id="PTHR24064">
    <property type="entry name" value="SOLUTE CARRIER FAMILY 22 MEMBER"/>
    <property type="match status" value="1"/>
</dbReference>
<reference evidence="7 8" key="1">
    <citation type="journal article" date="2023" name="Sci. Data">
        <title>Genome assembly of the Korean intertidal mud-creeper Batillaria attramentaria.</title>
        <authorList>
            <person name="Patra A.K."/>
            <person name="Ho P.T."/>
            <person name="Jun S."/>
            <person name="Lee S.J."/>
            <person name="Kim Y."/>
            <person name="Won Y.J."/>
        </authorList>
    </citation>
    <scope>NUCLEOTIDE SEQUENCE [LARGE SCALE GENOMIC DNA]</scope>
    <source>
        <strain evidence="7">Wonlab-2016</strain>
    </source>
</reference>
<keyword evidence="4 5" id="KW-0472">Membrane</keyword>
<keyword evidence="3 5" id="KW-1133">Transmembrane helix</keyword>
<dbReference type="AlphaFoldDB" id="A0ABD0JN19"/>
<organism evidence="7 8">
    <name type="scientific">Batillaria attramentaria</name>
    <dbReference type="NCBI Taxonomy" id="370345"/>
    <lineage>
        <taxon>Eukaryota</taxon>
        <taxon>Metazoa</taxon>
        <taxon>Spiralia</taxon>
        <taxon>Lophotrochozoa</taxon>
        <taxon>Mollusca</taxon>
        <taxon>Gastropoda</taxon>
        <taxon>Caenogastropoda</taxon>
        <taxon>Sorbeoconcha</taxon>
        <taxon>Cerithioidea</taxon>
        <taxon>Batillariidae</taxon>
        <taxon>Batillaria</taxon>
    </lineage>
</organism>
<evidence type="ECO:0000313" key="8">
    <source>
        <dbReference type="Proteomes" id="UP001519460"/>
    </source>
</evidence>
<dbReference type="EMBL" id="JACVVK020000379">
    <property type="protein sequence ID" value="KAK7476307.1"/>
    <property type="molecule type" value="Genomic_DNA"/>
</dbReference>
<sequence length="149" mass="16040">PERMKQTAILVLCLIARIGLGCAWTIVMTLTNETYPTSIRNLGYGAANTFTRVGGIIAPYVIDFKALPIVSYVVIACTMGLSGLAVLLLDDTKDKALPDTMLSSGFNADKKEKEKGTAAGNGLATIRNGVQPILTTESLEKRDTYITHF</sequence>
<feature type="transmembrane region" description="Helical" evidence="5">
    <location>
        <begin position="7"/>
        <end position="27"/>
    </location>
</feature>
<dbReference type="InterPro" id="IPR020846">
    <property type="entry name" value="MFS_dom"/>
</dbReference>
<dbReference type="SUPFAM" id="SSF103473">
    <property type="entry name" value="MFS general substrate transporter"/>
    <property type="match status" value="1"/>
</dbReference>
<keyword evidence="8" id="KW-1185">Reference proteome</keyword>
<feature type="transmembrane region" description="Helical" evidence="5">
    <location>
        <begin position="69"/>
        <end position="89"/>
    </location>
</feature>
<comment type="subcellular location">
    <subcellularLocation>
        <location evidence="1">Membrane</location>
        <topology evidence="1">Multi-pass membrane protein</topology>
    </subcellularLocation>
</comment>
<feature type="domain" description="Major facilitator superfamily (MFS) profile" evidence="6">
    <location>
        <begin position="1"/>
        <end position="94"/>
    </location>
</feature>
<gene>
    <name evidence="7" type="ORF">BaRGS_00032425</name>
</gene>
<dbReference type="PROSITE" id="PS50850">
    <property type="entry name" value="MFS"/>
    <property type="match status" value="1"/>
</dbReference>
<protein>
    <recommendedName>
        <fullName evidence="6">Major facilitator superfamily (MFS) profile domain-containing protein</fullName>
    </recommendedName>
</protein>
<evidence type="ECO:0000256" key="4">
    <source>
        <dbReference type="ARBA" id="ARBA00023136"/>
    </source>
</evidence>
<dbReference type="InterPro" id="IPR036259">
    <property type="entry name" value="MFS_trans_sf"/>
</dbReference>
<feature type="non-terminal residue" evidence="7">
    <location>
        <position position="1"/>
    </location>
</feature>
<dbReference type="Proteomes" id="UP001519460">
    <property type="component" value="Unassembled WGS sequence"/>
</dbReference>
<accession>A0ABD0JN19</accession>
<proteinExistence type="predicted"/>
<evidence type="ECO:0000256" key="1">
    <source>
        <dbReference type="ARBA" id="ARBA00004141"/>
    </source>
</evidence>
<evidence type="ECO:0000256" key="2">
    <source>
        <dbReference type="ARBA" id="ARBA00022692"/>
    </source>
</evidence>
<comment type="caution">
    <text evidence="7">The sequence shown here is derived from an EMBL/GenBank/DDBJ whole genome shotgun (WGS) entry which is preliminary data.</text>
</comment>
<keyword evidence="2 5" id="KW-0812">Transmembrane</keyword>
<dbReference type="GO" id="GO:0016020">
    <property type="term" value="C:membrane"/>
    <property type="evidence" value="ECO:0007669"/>
    <property type="project" value="UniProtKB-SubCell"/>
</dbReference>
<evidence type="ECO:0000259" key="6">
    <source>
        <dbReference type="PROSITE" id="PS50850"/>
    </source>
</evidence>
<name>A0ABD0JN19_9CAEN</name>
<evidence type="ECO:0000256" key="3">
    <source>
        <dbReference type="ARBA" id="ARBA00022989"/>
    </source>
</evidence>
<dbReference type="Gene3D" id="1.20.1250.20">
    <property type="entry name" value="MFS general substrate transporter like domains"/>
    <property type="match status" value="1"/>
</dbReference>
<evidence type="ECO:0000256" key="5">
    <source>
        <dbReference type="SAM" id="Phobius"/>
    </source>
</evidence>
<evidence type="ECO:0000313" key="7">
    <source>
        <dbReference type="EMBL" id="KAK7476307.1"/>
    </source>
</evidence>